<proteinExistence type="predicted"/>
<dbReference type="EMBL" id="BAAAPH010000022">
    <property type="protein sequence ID" value="GAA1594114.1"/>
    <property type="molecule type" value="Genomic_DNA"/>
</dbReference>
<comment type="caution">
    <text evidence="1">The sequence shown here is derived from an EMBL/GenBank/DDBJ whole genome shotgun (WGS) entry which is preliminary data.</text>
</comment>
<organism evidence="1 2">
    <name type="scientific">Kribbella hippodromi</name>
    <dbReference type="NCBI Taxonomy" id="434347"/>
    <lineage>
        <taxon>Bacteria</taxon>
        <taxon>Bacillati</taxon>
        <taxon>Actinomycetota</taxon>
        <taxon>Actinomycetes</taxon>
        <taxon>Propionibacteriales</taxon>
        <taxon>Kribbellaceae</taxon>
        <taxon>Kribbella</taxon>
    </lineage>
</organism>
<name>A0ABN2E2B0_9ACTN</name>
<sequence length="77" mass="8263">MASTTQPIRISAKSSSARPVIVVKVATAAVAPPGPSMPVAVSLFHYRRAADGDMFLAYLVSFETIWSEAESPRSVWP</sequence>
<evidence type="ECO:0000313" key="2">
    <source>
        <dbReference type="Proteomes" id="UP001501705"/>
    </source>
</evidence>
<reference evidence="1 2" key="1">
    <citation type="journal article" date="2019" name="Int. J. Syst. Evol. Microbiol.">
        <title>The Global Catalogue of Microorganisms (GCM) 10K type strain sequencing project: providing services to taxonomists for standard genome sequencing and annotation.</title>
        <authorList>
            <consortium name="The Broad Institute Genomics Platform"/>
            <consortium name="The Broad Institute Genome Sequencing Center for Infectious Disease"/>
            <person name="Wu L."/>
            <person name="Ma J."/>
        </authorList>
    </citation>
    <scope>NUCLEOTIDE SEQUENCE [LARGE SCALE GENOMIC DNA]</scope>
    <source>
        <strain evidence="1 2">JCM 15572</strain>
    </source>
</reference>
<evidence type="ECO:0000313" key="1">
    <source>
        <dbReference type="EMBL" id="GAA1594114.1"/>
    </source>
</evidence>
<keyword evidence="2" id="KW-1185">Reference proteome</keyword>
<accession>A0ABN2E2B0</accession>
<protein>
    <submittedName>
        <fullName evidence="1">Uncharacterized protein</fullName>
    </submittedName>
</protein>
<gene>
    <name evidence="1" type="ORF">GCM10009804_58380</name>
</gene>
<dbReference type="Proteomes" id="UP001501705">
    <property type="component" value="Unassembled WGS sequence"/>
</dbReference>